<reference evidence="1" key="1">
    <citation type="journal article" date="2015" name="Nature">
        <title>Complex archaea that bridge the gap between prokaryotes and eukaryotes.</title>
        <authorList>
            <person name="Spang A."/>
            <person name="Saw J.H."/>
            <person name="Jorgensen S.L."/>
            <person name="Zaremba-Niedzwiedzka K."/>
            <person name="Martijn J."/>
            <person name="Lind A.E."/>
            <person name="van Eijk R."/>
            <person name="Schleper C."/>
            <person name="Guy L."/>
            <person name="Ettema T.J."/>
        </authorList>
    </citation>
    <scope>NUCLEOTIDE SEQUENCE</scope>
</reference>
<proteinExistence type="predicted"/>
<gene>
    <name evidence="1" type="ORF">LCGC14_2213430</name>
</gene>
<organism evidence="1">
    <name type="scientific">marine sediment metagenome</name>
    <dbReference type="NCBI Taxonomy" id="412755"/>
    <lineage>
        <taxon>unclassified sequences</taxon>
        <taxon>metagenomes</taxon>
        <taxon>ecological metagenomes</taxon>
    </lineage>
</organism>
<name>A0A0F9G8P3_9ZZZZ</name>
<sequence length="76" mass="8349">MTATHAGEELVDRLRVLTKGIGAYPHAKISVHSDKKQGTRMLKLLCPACGYLARTTKKWIEMGTPTCMCGKKMDAV</sequence>
<comment type="caution">
    <text evidence="1">The sequence shown here is derived from an EMBL/GenBank/DDBJ whole genome shotgun (WGS) entry which is preliminary data.</text>
</comment>
<evidence type="ECO:0000313" key="1">
    <source>
        <dbReference type="EMBL" id="KKL59632.1"/>
    </source>
</evidence>
<dbReference type="EMBL" id="LAZR01029420">
    <property type="protein sequence ID" value="KKL59632.1"/>
    <property type="molecule type" value="Genomic_DNA"/>
</dbReference>
<dbReference type="AlphaFoldDB" id="A0A0F9G8P3"/>
<accession>A0A0F9G8P3</accession>
<protein>
    <submittedName>
        <fullName evidence="1">Uncharacterized protein</fullName>
    </submittedName>
</protein>